<gene>
    <name evidence="2" type="ORF">AC578_5813</name>
</gene>
<proteinExistence type="predicted"/>
<evidence type="ECO:0000256" key="1">
    <source>
        <dbReference type="SAM" id="MobiDB-lite"/>
    </source>
</evidence>
<accession>A0A139HCF9</accession>
<organism evidence="2 3">
    <name type="scientific">Pseudocercospora eumusae</name>
    <dbReference type="NCBI Taxonomy" id="321146"/>
    <lineage>
        <taxon>Eukaryota</taxon>
        <taxon>Fungi</taxon>
        <taxon>Dikarya</taxon>
        <taxon>Ascomycota</taxon>
        <taxon>Pezizomycotina</taxon>
        <taxon>Dothideomycetes</taxon>
        <taxon>Dothideomycetidae</taxon>
        <taxon>Mycosphaerellales</taxon>
        <taxon>Mycosphaerellaceae</taxon>
        <taxon>Pseudocercospora</taxon>
    </lineage>
</organism>
<keyword evidence="3" id="KW-1185">Reference proteome</keyword>
<feature type="region of interest" description="Disordered" evidence="1">
    <location>
        <begin position="65"/>
        <end position="99"/>
    </location>
</feature>
<reference evidence="2 3" key="1">
    <citation type="submission" date="2015-07" db="EMBL/GenBank/DDBJ databases">
        <title>Comparative genomics of the Sigatoka disease complex on banana suggests a link between parallel evolutionary changes in Pseudocercospora fijiensis and Pseudocercospora eumusae and increased virulence on the banana host.</title>
        <authorList>
            <person name="Chang T.-C."/>
            <person name="Salvucci A."/>
            <person name="Crous P.W."/>
            <person name="Stergiopoulos I."/>
        </authorList>
    </citation>
    <scope>NUCLEOTIDE SEQUENCE [LARGE SCALE GENOMIC DNA]</scope>
    <source>
        <strain evidence="2 3">CBS 114824</strain>
    </source>
</reference>
<comment type="caution">
    <text evidence="2">The sequence shown here is derived from an EMBL/GenBank/DDBJ whole genome shotgun (WGS) entry which is preliminary data.</text>
</comment>
<evidence type="ECO:0000313" key="3">
    <source>
        <dbReference type="Proteomes" id="UP000070133"/>
    </source>
</evidence>
<protein>
    <submittedName>
        <fullName evidence="2">Uncharacterized protein</fullName>
    </submittedName>
</protein>
<dbReference type="AlphaFoldDB" id="A0A139HCF9"/>
<evidence type="ECO:0000313" key="2">
    <source>
        <dbReference type="EMBL" id="KXT00103.1"/>
    </source>
</evidence>
<dbReference type="EMBL" id="LFZN01000080">
    <property type="protein sequence ID" value="KXT00103.1"/>
    <property type="molecule type" value="Genomic_DNA"/>
</dbReference>
<name>A0A139HCF9_9PEZI</name>
<dbReference type="Proteomes" id="UP000070133">
    <property type="component" value="Unassembled WGS sequence"/>
</dbReference>
<sequence>MDALVAATTLNNDCFPWHTASASMLLPCNNVHDGVEGLKTDHMPQNSANILQQLYVHKVATSSYLNTPLGPGRDPDKASPHSESSWSANPDDEWPPGNIEAKTENEVNAKSDETARQRALDIAGEVVLLG</sequence>